<proteinExistence type="inferred from homology"/>
<evidence type="ECO:0000256" key="4">
    <source>
        <dbReference type="ARBA" id="ARBA00022490"/>
    </source>
</evidence>
<dbReference type="OrthoDB" id="1723750at2759"/>
<dbReference type="STRING" id="1569628.A0A316UY97"/>
<accession>A0A316UY97</accession>
<evidence type="ECO:0000256" key="1">
    <source>
        <dbReference type="ARBA" id="ARBA00004123"/>
    </source>
</evidence>
<dbReference type="Gene3D" id="3.40.50.150">
    <property type="entry name" value="Vaccinia Virus protein VP39"/>
    <property type="match status" value="1"/>
</dbReference>
<reference evidence="11 12" key="1">
    <citation type="journal article" date="2018" name="Mol. Biol. Evol.">
        <title>Broad Genomic Sampling Reveals a Smut Pathogenic Ancestry of the Fungal Clade Ustilaginomycotina.</title>
        <authorList>
            <person name="Kijpornyongpan T."/>
            <person name="Mondo S.J."/>
            <person name="Barry K."/>
            <person name="Sandor L."/>
            <person name="Lee J."/>
            <person name="Lipzen A."/>
            <person name="Pangilinan J."/>
            <person name="LaButti K."/>
            <person name="Hainaut M."/>
            <person name="Henrissat B."/>
            <person name="Grigoriev I.V."/>
            <person name="Spatafora J.W."/>
            <person name="Aime M.C."/>
        </authorList>
    </citation>
    <scope>NUCLEOTIDE SEQUENCE [LARGE SCALE GENOMIC DNA]</scope>
    <source>
        <strain evidence="11 12">MCA 5214</strain>
    </source>
</reference>
<dbReference type="GO" id="GO:0005634">
    <property type="term" value="C:nucleus"/>
    <property type="evidence" value="ECO:0007669"/>
    <property type="project" value="UniProtKB-SubCell"/>
</dbReference>
<keyword evidence="6" id="KW-0808">Transferase</keyword>
<dbReference type="GeneID" id="37026828"/>
<feature type="region of interest" description="Disordered" evidence="10">
    <location>
        <begin position="117"/>
        <end position="143"/>
    </location>
</feature>
<dbReference type="GO" id="GO:0005737">
    <property type="term" value="C:cytoplasm"/>
    <property type="evidence" value="ECO:0007669"/>
    <property type="project" value="UniProtKB-SubCell"/>
</dbReference>
<comment type="similarity">
    <text evidence="9">Belongs to the methyltransferase superfamily. METTL18 family.</text>
</comment>
<evidence type="ECO:0000256" key="7">
    <source>
        <dbReference type="ARBA" id="ARBA00022691"/>
    </source>
</evidence>
<evidence type="ECO:0000256" key="5">
    <source>
        <dbReference type="ARBA" id="ARBA00022603"/>
    </source>
</evidence>
<evidence type="ECO:0000256" key="8">
    <source>
        <dbReference type="ARBA" id="ARBA00023242"/>
    </source>
</evidence>
<dbReference type="InterPro" id="IPR019410">
    <property type="entry name" value="Methyltransf_16"/>
</dbReference>
<dbReference type="AlphaFoldDB" id="A0A316UY97"/>
<evidence type="ECO:0000256" key="10">
    <source>
        <dbReference type="SAM" id="MobiDB-lite"/>
    </source>
</evidence>
<dbReference type="GO" id="GO:0018064">
    <property type="term" value="F:protein-L-histidine N-tele-methyltransferase activity"/>
    <property type="evidence" value="ECO:0007669"/>
    <property type="project" value="UniProtKB-EC"/>
</dbReference>
<dbReference type="RefSeq" id="XP_025364899.1">
    <property type="nucleotide sequence ID" value="XM_025505005.1"/>
</dbReference>
<dbReference type="Proteomes" id="UP000245884">
    <property type="component" value="Unassembled WGS sequence"/>
</dbReference>
<keyword evidence="8" id="KW-0539">Nucleus</keyword>
<feature type="compositionally biased region" description="Low complexity" evidence="10">
    <location>
        <begin position="51"/>
        <end position="60"/>
    </location>
</feature>
<protein>
    <recommendedName>
        <fullName evidence="3">protein-histidine N-methyltransferase</fullName>
        <ecNumber evidence="3">2.1.1.85</ecNumber>
    </recommendedName>
</protein>
<sequence>MSFSFNFASSGDDFDNDVLMGGDPSASTSSSQNPPSAPELQICPAKPGGNDLPSSSSVPSRRLDLDEMLDSLPDRISYSWVQVPLPPLEGESAPSSSSSIYLPRRDLFDARFQILHDDDDQDSDPSAGAAKSQEDDAAESAAVVGTESDLIPGLYEGGLKTWESSVDLVGVLHGMSQGEAEGRRWRGRIVELGCGTALPSMYILRHLIQQDVPVQGSAAPSATYLHLCDYNAKVLQLVTLPNLLLAYHFARHQHDQAVPPPNGELDLDPQLLSQFRNDLTNKGVEISFHAGPWDGLRLDDRSGLQEQPYANLVLTSETTYRQDVVRSLVATMRSLLVGVGEGEADGVALVATKDYYFGLGGGVMALKDALSEDDTAHAQSGRLAQVETRSQSTAGVKRSVLAVSWPRVP</sequence>
<evidence type="ECO:0000313" key="11">
    <source>
        <dbReference type="EMBL" id="PWN30287.1"/>
    </source>
</evidence>
<keyword evidence="4" id="KW-0963">Cytoplasm</keyword>
<dbReference type="InterPro" id="IPR029063">
    <property type="entry name" value="SAM-dependent_MTases_sf"/>
</dbReference>
<dbReference type="PANTHER" id="PTHR14614">
    <property type="entry name" value="HEPATOCELLULAR CARCINOMA-ASSOCIATED ANTIGEN"/>
    <property type="match status" value="1"/>
</dbReference>
<comment type="subcellular location">
    <subcellularLocation>
        <location evidence="2">Cytoplasm</location>
    </subcellularLocation>
    <subcellularLocation>
        <location evidence="1">Nucleus</location>
    </subcellularLocation>
</comment>
<keyword evidence="12" id="KW-1185">Reference proteome</keyword>
<feature type="compositionally biased region" description="Low complexity" evidence="10">
    <location>
        <begin position="24"/>
        <end position="34"/>
    </location>
</feature>
<evidence type="ECO:0000256" key="9">
    <source>
        <dbReference type="ARBA" id="ARBA00038126"/>
    </source>
</evidence>
<evidence type="ECO:0000256" key="3">
    <source>
        <dbReference type="ARBA" id="ARBA00012533"/>
    </source>
</evidence>
<organism evidence="11 12">
    <name type="scientific">Jaminaea rosea</name>
    <dbReference type="NCBI Taxonomy" id="1569628"/>
    <lineage>
        <taxon>Eukaryota</taxon>
        <taxon>Fungi</taxon>
        <taxon>Dikarya</taxon>
        <taxon>Basidiomycota</taxon>
        <taxon>Ustilaginomycotina</taxon>
        <taxon>Exobasidiomycetes</taxon>
        <taxon>Microstromatales</taxon>
        <taxon>Microstromatales incertae sedis</taxon>
        <taxon>Jaminaea</taxon>
    </lineage>
</organism>
<dbReference type="PANTHER" id="PTHR14614:SF39">
    <property type="entry name" value="HISTIDINE PROTEIN METHYLTRANSFERASE 1 HOMOLOG"/>
    <property type="match status" value="1"/>
</dbReference>
<evidence type="ECO:0000313" key="12">
    <source>
        <dbReference type="Proteomes" id="UP000245884"/>
    </source>
</evidence>
<keyword evidence="7" id="KW-0949">S-adenosyl-L-methionine</keyword>
<evidence type="ECO:0000256" key="6">
    <source>
        <dbReference type="ARBA" id="ARBA00022679"/>
    </source>
</evidence>
<keyword evidence="5" id="KW-0489">Methyltransferase</keyword>
<name>A0A316UY97_9BASI</name>
<dbReference type="GO" id="GO:0032259">
    <property type="term" value="P:methylation"/>
    <property type="evidence" value="ECO:0007669"/>
    <property type="project" value="UniProtKB-KW"/>
</dbReference>
<dbReference type="EC" id="2.1.1.85" evidence="3"/>
<evidence type="ECO:0000256" key="2">
    <source>
        <dbReference type="ARBA" id="ARBA00004496"/>
    </source>
</evidence>
<dbReference type="EMBL" id="KZ819662">
    <property type="protein sequence ID" value="PWN30287.1"/>
    <property type="molecule type" value="Genomic_DNA"/>
</dbReference>
<feature type="region of interest" description="Disordered" evidence="10">
    <location>
        <begin position="1"/>
        <end position="66"/>
    </location>
</feature>
<gene>
    <name evidence="11" type="ORF">BDZ90DRAFT_229298</name>
</gene>